<dbReference type="GO" id="GO:0004601">
    <property type="term" value="F:peroxidase activity"/>
    <property type="evidence" value="ECO:0007669"/>
    <property type="project" value="UniProtKB-KW"/>
</dbReference>
<dbReference type="STRING" id="337451.A0A443PLN4"/>
<dbReference type="AlphaFoldDB" id="A0A443PLN4"/>
<reference evidence="1 2" key="1">
    <citation type="journal article" date="2019" name="Nat. Plants">
        <title>Stout camphor tree genome fills gaps in understanding of flowering plant genome evolution.</title>
        <authorList>
            <person name="Chaw S.M."/>
            <person name="Liu Y.C."/>
            <person name="Wu Y.W."/>
            <person name="Wang H.Y."/>
            <person name="Lin C.I."/>
            <person name="Wu C.S."/>
            <person name="Ke H.M."/>
            <person name="Chang L.Y."/>
            <person name="Hsu C.Y."/>
            <person name="Yang H.T."/>
            <person name="Sudianto E."/>
            <person name="Hsu M.H."/>
            <person name="Wu K.P."/>
            <person name="Wang L.N."/>
            <person name="Leebens-Mack J.H."/>
            <person name="Tsai I.J."/>
        </authorList>
    </citation>
    <scope>NUCLEOTIDE SEQUENCE [LARGE SCALE GENOMIC DNA]</scope>
    <source>
        <strain evidence="2">cv. Chaw 1501</strain>
        <tissue evidence="1">Young leaves</tissue>
    </source>
</reference>
<dbReference type="OrthoDB" id="10591345at2759"/>
<evidence type="ECO:0000313" key="1">
    <source>
        <dbReference type="EMBL" id="RWR91701.1"/>
    </source>
</evidence>
<evidence type="ECO:0000313" key="2">
    <source>
        <dbReference type="Proteomes" id="UP000283530"/>
    </source>
</evidence>
<comment type="caution">
    <text evidence="1">The sequence shown here is derived from an EMBL/GenBank/DDBJ whole genome shotgun (WGS) entry which is preliminary data.</text>
</comment>
<sequence length="270" mass="30490">MDCSITTVKVKPYSRVFTICRSQTWKPKSFKSSIINPKPYKNNHHHHLPSTSFTRRLRDFPPSSSAIPRAFKRCDFSSRSNPWLKRFDGPIKLPEREENGVHYYQSGGIGMSLLGKVGLFLAANPMFKTALVSWALAESIKLLLNLLVERKLDFWSRRMPSPLAALWTGLTISVACCYSEPGPDPDPEGLLLLCCFCTILFIHRSMDRRCRECDWMPSEVQPINRTFNVVQGHTWSQVIAGALLGLLNCDCSVFVRPNNHCISGSSSPNN</sequence>
<dbReference type="Pfam" id="PF02681">
    <property type="entry name" value="DUF212"/>
    <property type="match status" value="1"/>
</dbReference>
<keyword evidence="1" id="KW-0560">Oxidoreductase</keyword>
<dbReference type="InterPro" id="IPR003832">
    <property type="entry name" value="DUF212"/>
</dbReference>
<accession>A0A443PLN4</accession>
<protein>
    <submittedName>
        <fullName evidence="1">Putative acid phosphatase/vanadium-dependent haloperoxidase-related protein</fullName>
    </submittedName>
</protein>
<keyword evidence="1" id="KW-0575">Peroxidase</keyword>
<gene>
    <name evidence="1" type="ORF">CKAN_02086800</name>
</gene>
<dbReference type="EMBL" id="QPKB01000009">
    <property type="protein sequence ID" value="RWR91701.1"/>
    <property type="molecule type" value="Genomic_DNA"/>
</dbReference>
<keyword evidence="2" id="KW-1185">Reference proteome</keyword>
<dbReference type="Proteomes" id="UP000283530">
    <property type="component" value="Unassembled WGS sequence"/>
</dbReference>
<name>A0A443PLN4_9MAGN</name>
<proteinExistence type="predicted"/>
<organism evidence="1 2">
    <name type="scientific">Cinnamomum micranthum f. kanehirae</name>
    <dbReference type="NCBI Taxonomy" id="337451"/>
    <lineage>
        <taxon>Eukaryota</taxon>
        <taxon>Viridiplantae</taxon>
        <taxon>Streptophyta</taxon>
        <taxon>Embryophyta</taxon>
        <taxon>Tracheophyta</taxon>
        <taxon>Spermatophyta</taxon>
        <taxon>Magnoliopsida</taxon>
        <taxon>Magnoliidae</taxon>
        <taxon>Laurales</taxon>
        <taxon>Lauraceae</taxon>
        <taxon>Cinnamomum</taxon>
    </lineage>
</organism>